<feature type="compositionally biased region" description="Polar residues" evidence="7">
    <location>
        <begin position="464"/>
        <end position="477"/>
    </location>
</feature>
<keyword evidence="1" id="KW-0479">Metal-binding</keyword>
<keyword evidence="2" id="KW-0862">Zinc</keyword>
<feature type="compositionally biased region" description="Polar residues" evidence="7">
    <location>
        <begin position="15"/>
        <end position="26"/>
    </location>
</feature>
<feature type="compositionally biased region" description="Polar residues" evidence="7">
    <location>
        <begin position="198"/>
        <end position="208"/>
    </location>
</feature>
<dbReference type="PROSITE" id="PS00463">
    <property type="entry name" value="ZN2_CY6_FUNGAL_1"/>
    <property type="match status" value="1"/>
</dbReference>
<feature type="domain" description="Zn(2)-C6 fungal-type" evidence="8">
    <location>
        <begin position="131"/>
        <end position="160"/>
    </location>
</feature>
<feature type="region of interest" description="Disordered" evidence="7">
    <location>
        <begin position="188"/>
        <end position="249"/>
    </location>
</feature>
<dbReference type="PANTHER" id="PTHR47659:SF4">
    <property type="entry name" value="ZN(II)2CYS6 TRANSCRIPTION FACTOR (EUROFUNG)"/>
    <property type="match status" value="1"/>
</dbReference>
<keyword evidence="4" id="KW-0238">DNA-binding</keyword>
<evidence type="ECO:0000256" key="2">
    <source>
        <dbReference type="ARBA" id="ARBA00022833"/>
    </source>
</evidence>
<feature type="compositionally biased region" description="Pro residues" evidence="7">
    <location>
        <begin position="110"/>
        <end position="120"/>
    </location>
</feature>
<feature type="compositionally biased region" description="Polar residues" evidence="7">
    <location>
        <begin position="83"/>
        <end position="100"/>
    </location>
</feature>
<feature type="compositionally biased region" description="Low complexity" evidence="7">
    <location>
        <begin position="551"/>
        <end position="561"/>
    </location>
</feature>
<name>A0A2T6ZV21_TUBBO</name>
<protein>
    <recommendedName>
        <fullName evidence="12">Zn(2)-C6 fungal-type domain-containing protein</fullName>
    </recommendedName>
</protein>
<keyword evidence="6" id="KW-0539">Nucleus</keyword>
<dbReference type="EMBL" id="NESQ01000094">
    <property type="protein sequence ID" value="PUU79348.1"/>
    <property type="molecule type" value="Genomic_DNA"/>
</dbReference>
<feature type="compositionally biased region" description="Low complexity" evidence="7">
    <location>
        <begin position="409"/>
        <end position="425"/>
    </location>
</feature>
<evidence type="ECO:0000313" key="11">
    <source>
        <dbReference type="Proteomes" id="UP000244722"/>
    </source>
</evidence>
<dbReference type="InterPro" id="IPR001138">
    <property type="entry name" value="Zn2Cys6_DnaBD"/>
</dbReference>
<feature type="region of interest" description="Disordered" evidence="7">
    <location>
        <begin position="1"/>
        <end position="123"/>
    </location>
</feature>
<dbReference type="OrthoDB" id="5575144at2759"/>
<reference evidence="10 11" key="1">
    <citation type="submission" date="2017-04" db="EMBL/GenBank/DDBJ databases">
        <title>Draft genome sequence of Tuber borchii Vittad., a whitish edible truffle.</title>
        <authorList>
            <consortium name="DOE Joint Genome Institute"/>
            <person name="Murat C."/>
            <person name="Kuo A."/>
            <person name="Barry K.W."/>
            <person name="Clum A."/>
            <person name="Dockter R.B."/>
            <person name="Fauchery L."/>
            <person name="Iotti M."/>
            <person name="Kohler A."/>
            <person name="Labutti K."/>
            <person name="Lindquist E.A."/>
            <person name="Lipzen A."/>
            <person name="Ohm R.A."/>
            <person name="Wang M."/>
            <person name="Grigoriev I.V."/>
            <person name="Zambonelli A."/>
            <person name="Martin F.M."/>
        </authorList>
    </citation>
    <scope>NUCLEOTIDE SEQUENCE [LARGE SCALE GENOMIC DNA]</scope>
    <source>
        <strain evidence="10 11">Tbo3840</strain>
    </source>
</reference>
<feature type="compositionally biased region" description="Low complexity" evidence="7">
    <location>
        <begin position="50"/>
        <end position="63"/>
    </location>
</feature>
<evidence type="ECO:0000313" key="10">
    <source>
        <dbReference type="EMBL" id="PUU79348.1"/>
    </source>
</evidence>
<dbReference type="PROSITE" id="PS50112">
    <property type="entry name" value="PAS"/>
    <property type="match status" value="1"/>
</dbReference>
<dbReference type="PROSITE" id="PS50048">
    <property type="entry name" value="ZN2_CY6_FUNGAL_2"/>
    <property type="match status" value="1"/>
</dbReference>
<dbReference type="GO" id="GO:0003677">
    <property type="term" value="F:DNA binding"/>
    <property type="evidence" value="ECO:0007669"/>
    <property type="project" value="UniProtKB-KW"/>
</dbReference>
<gene>
    <name evidence="10" type="ORF">B9Z19DRAFT_1125350</name>
</gene>
<feature type="compositionally biased region" description="Polar residues" evidence="7">
    <location>
        <begin position="64"/>
        <end position="73"/>
    </location>
</feature>
<feature type="compositionally biased region" description="Polar residues" evidence="7">
    <location>
        <begin position="229"/>
        <end position="244"/>
    </location>
</feature>
<keyword evidence="5" id="KW-0804">Transcription</keyword>
<evidence type="ECO:0000256" key="7">
    <source>
        <dbReference type="SAM" id="MobiDB-lite"/>
    </source>
</evidence>
<dbReference type="Proteomes" id="UP000244722">
    <property type="component" value="Unassembled WGS sequence"/>
</dbReference>
<feature type="domain" description="PAS" evidence="9">
    <location>
        <begin position="280"/>
        <end position="326"/>
    </location>
</feature>
<evidence type="ECO:0000256" key="5">
    <source>
        <dbReference type="ARBA" id="ARBA00023163"/>
    </source>
</evidence>
<accession>A0A2T6ZV21</accession>
<evidence type="ECO:0000256" key="4">
    <source>
        <dbReference type="ARBA" id="ARBA00023125"/>
    </source>
</evidence>
<dbReference type="InterPro" id="IPR000014">
    <property type="entry name" value="PAS"/>
</dbReference>
<feature type="region of interest" description="Disordered" evidence="7">
    <location>
        <begin position="409"/>
        <end position="477"/>
    </location>
</feature>
<evidence type="ECO:0000256" key="6">
    <source>
        <dbReference type="ARBA" id="ARBA00023242"/>
    </source>
</evidence>
<keyword evidence="11" id="KW-1185">Reference proteome</keyword>
<dbReference type="CDD" id="cd00067">
    <property type="entry name" value="GAL4"/>
    <property type="match status" value="1"/>
</dbReference>
<dbReference type="GO" id="GO:0000981">
    <property type="term" value="F:DNA-binding transcription factor activity, RNA polymerase II-specific"/>
    <property type="evidence" value="ECO:0007669"/>
    <property type="project" value="InterPro"/>
</dbReference>
<evidence type="ECO:0008006" key="12">
    <source>
        <dbReference type="Google" id="ProtNLM"/>
    </source>
</evidence>
<organism evidence="10 11">
    <name type="scientific">Tuber borchii</name>
    <name type="common">White truffle</name>
    <dbReference type="NCBI Taxonomy" id="42251"/>
    <lineage>
        <taxon>Eukaryota</taxon>
        <taxon>Fungi</taxon>
        <taxon>Dikarya</taxon>
        <taxon>Ascomycota</taxon>
        <taxon>Pezizomycotina</taxon>
        <taxon>Pezizomycetes</taxon>
        <taxon>Pezizales</taxon>
        <taxon>Tuberaceae</taxon>
        <taxon>Tuber</taxon>
    </lineage>
</organism>
<dbReference type="GO" id="GO:0008270">
    <property type="term" value="F:zinc ion binding"/>
    <property type="evidence" value="ECO:0007669"/>
    <property type="project" value="InterPro"/>
</dbReference>
<evidence type="ECO:0000259" key="8">
    <source>
        <dbReference type="PROSITE" id="PS50048"/>
    </source>
</evidence>
<feature type="region of interest" description="Disordered" evidence="7">
    <location>
        <begin position="524"/>
        <end position="575"/>
    </location>
</feature>
<evidence type="ECO:0000259" key="9">
    <source>
        <dbReference type="PROSITE" id="PS50112"/>
    </source>
</evidence>
<feature type="compositionally biased region" description="Pro residues" evidence="7">
    <location>
        <begin position="1"/>
        <end position="10"/>
    </location>
</feature>
<dbReference type="AlphaFoldDB" id="A0A2T6ZV21"/>
<sequence>MSHSPPPLHPLSPKQDAQQRPSTSIPIPQDVRGLPGRAQEQHSYSHHDSQYSQQQQQQQQQHQGPVSATSSSADSEHFPTPFPSMNNHESSHAHSSQLPVTSPGRRTPFVSPPSFPPPQLPRRTKSHVASACVNCKKAHLACDVRRPCPRCVGLGKQDTCKDVQHKKRGRPRLRDERTHSFEVGQMGALQSHHPENVSPLSSPTTRSFRTGPHRVLKSQPTDSHRYNRRTSLTPREETLGQSGSYFGDRPLSRSRGLNLPSPVPNATAYLTTELVVAKSSENVRELLGYSEHELNRVRSLYDIVLSSDRDKLYRLSRRIQDEVTQREPNYRPPVSPDSLYSAIQSVNQADIPSAIHGSKDIQENLHLRRPDGQFLRTRIKINLAKTSVFFVVVVFSLVTGIPPPLQFNSSQSSFGSQSRVYTPGQQIPPPPLTSPPFLTPPQQRQLQGESQGPQPPYSLHPSVALSSPMDSRPRTLQTESTFPSLAQYASAPSPASAGFPSVRRPVSPVALTSGSIYKNAELKNDLQLPPLQLKGISENSGGDDKARNPLSSSSDGTQASSTPRRERIGVQEMLE</sequence>
<dbReference type="InterPro" id="IPR050335">
    <property type="entry name" value="ERT1_acuK_gluconeogen_tf"/>
</dbReference>
<comment type="caution">
    <text evidence="10">The sequence shown here is derived from an EMBL/GenBank/DDBJ whole genome shotgun (WGS) entry which is preliminary data.</text>
</comment>
<evidence type="ECO:0000256" key="1">
    <source>
        <dbReference type="ARBA" id="ARBA00022723"/>
    </source>
</evidence>
<dbReference type="PANTHER" id="PTHR47659">
    <property type="entry name" value="ZN(II)2CYS6 TRANSCRIPTION FACTOR (EUROFUNG)-RELATED"/>
    <property type="match status" value="1"/>
</dbReference>
<proteinExistence type="predicted"/>
<feature type="compositionally biased region" description="Pro residues" evidence="7">
    <location>
        <begin position="426"/>
        <end position="439"/>
    </location>
</feature>
<keyword evidence="3" id="KW-0805">Transcription regulation</keyword>
<evidence type="ECO:0000256" key="3">
    <source>
        <dbReference type="ARBA" id="ARBA00023015"/>
    </source>
</evidence>
<feature type="compositionally biased region" description="Basic and acidic residues" evidence="7">
    <location>
        <begin position="39"/>
        <end position="49"/>
    </location>
</feature>